<evidence type="ECO:0000259" key="4">
    <source>
        <dbReference type="SMART" id="SM00796"/>
    </source>
</evidence>
<dbReference type="OrthoDB" id="9778567at2"/>
<keyword evidence="2 5" id="KW-0378">Hydrolase</keyword>
<dbReference type="EMBL" id="SIJB01000009">
    <property type="protein sequence ID" value="NBI28089.1"/>
    <property type="molecule type" value="Genomic_DNA"/>
</dbReference>
<dbReference type="InterPro" id="IPR003833">
    <property type="entry name" value="CT_C_D"/>
</dbReference>
<keyword evidence="3" id="KW-0067">ATP-binding</keyword>
<protein>
    <submittedName>
        <fullName evidence="5">5-oxoprolinase subunit PxpB</fullName>
        <ecNumber evidence="5">3.5.2.9</ecNumber>
    </submittedName>
</protein>
<dbReference type="Gene3D" id="3.30.1360.40">
    <property type="match status" value="1"/>
</dbReference>
<evidence type="ECO:0000256" key="2">
    <source>
        <dbReference type="ARBA" id="ARBA00022801"/>
    </source>
</evidence>
<evidence type="ECO:0000256" key="1">
    <source>
        <dbReference type="ARBA" id="ARBA00022741"/>
    </source>
</evidence>
<dbReference type="Pfam" id="PF02682">
    <property type="entry name" value="CT_C_D"/>
    <property type="match status" value="1"/>
</dbReference>
<dbReference type="InterPro" id="IPR029000">
    <property type="entry name" value="Cyclophilin-like_dom_sf"/>
</dbReference>
<evidence type="ECO:0000313" key="6">
    <source>
        <dbReference type="Proteomes" id="UP000448943"/>
    </source>
</evidence>
<dbReference type="InterPro" id="IPR010016">
    <property type="entry name" value="PxpB"/>
</dbReference>
<reference evidence="5 6" key="1">
    <citation type="submission" date="2019-01" db="EMBL/GenBank/DDBJ databases">
        <title>Chengkuizengella sp. nov., isolated from deep-sea sediment of East Pacific Ocean.</title>
        <authorList>
            <person name="Yang J."/>
            <person name="Lai Q."/>
            <person name="Shao Z."/>
        </authorList>
    </citation>
    <scope>NUCLEOTIDE SEQUENCE [LARGE SCALE GENOMIC DNA]</scope>
    <source>
        <strain evidence="5 6">YPA3-1-1</strain>
    </source>
</reference>
<dbReference type="GO" id="GO:0017168">
    <property type="term" value="F:5-oxoprolinase (ATP-hydrolyzing) activity"/>
    <property type="evidence" value="ECO:0007669"/>
    <property type="project" value="UniProtKB-EC"/>
</dbReference>
<dbReference type="EC" id="3.5.2.9" evidence="5"/>
<dbReference type="Proteomes" id="UP000448943">
    <property type="component" value="Unassembled WGS sequence"/>
</dbReference>
<evidence type="ECO:0000313" key="5">
    <source>
        <dbReference type="EMBL" id="NBI28089.1"/>
    </source>
</evidence>
<name>A0A6N9PX52_9BACL</name>
<comment type="caution">
    <text evidence="5">The sequence shown here is derived from an EMBL/GenBank/DDBJ whole genome shotgun (WGS) entry which is preliminary data.</text>
</comment>
<dbReference type="PANTHER" id="PTHR34698">
    <property type="entry name" value="5-OXOPROLINASE SUBUNIT B"/>
    <property type="match status" value="1"/>
</dbReference>
<accession>A0A6N9PX52</accession>
<dbReference type="NCBIfam" id="TIGR00370">
    <property type="entry name" value="5-oxoprolinase subunit PxpB"/>
    <property type="match status" value="1"/>
</dbReference>
<sequence>MTNNVKFYPLGEKAIVVKFSSEVNENTYELVRNFSKSLEQNPITGTIEIVPTFTTVTIYYDPQTVIKTTQAELKSSNQLNQSAYKTILAIMQDRISKMKKNRADIEYRTIKIPVCYEGEFAPDLKFVAKYNQLSKEEVIQNHIEGEYLVYMLGFAPGFPYMGGMSTKISTPRRNQPRALVSAGSVGIAGEQTGIYSLDSPGGWQIIGRTPLKLFQPEQESPTLLQAGDRIRFYSISTEEYTVLEEKQI</sequence>
<dbReference type="AlphaFoldDB" id="A0A6N9PX52"/>
<dbReference type="SUPFAM" id="SSF160467">
    <property type="entry name" value="PH0987 N-terminal domain-like"/>
    <property type="match status" value="1"/>
</dbReference>
<dbReference type="GO" id="GO:0005524">
    <property type="term" value="F:ATP binding"/>
    <property type="evidence" value="ECO:0007669"/>
    <property type="project" value="UniProtKB-KW"/>
</dbReference>
<evidence type="ECO:0000256" key="3">
    <source>
        <dbReference type="ARBA" id="ARBA00022840"/>
    </source>
</evidence>
<keyword evidence="1" id="KW-0547">Nucleotide-binding</keyword>
<dbReference type="PANTHER" id="PTHR34698:SF2">
    <property type="entry name" value="5-OXOPROLINASE SUBUNIT B"/>
    <property type="match status" value="1"/>
</dbReference>
<proteinExistence type="predicted"/>
<dbReference type="Gene3D" id="2.40.100.10">
    <property type="entry name" value="Cyclophilin-like"/>
    <property type="match status" value="1"/>
</dbReference>
<dbReference type="SUPFAM" id="SSF50891">
    <property type="entry name" value="Cyclophilin-like"/>
    <property type="match status" value="1"/>
</dbReference>
<gene>
    <name evidence="5" type="primary">pxpB</name>
    <name evidence="5" type="ORF">ERL59_03830</name>
</gene>
<keyword evidence="6" id="KW-1185">Reference proteome</keyword>
<organism evidence="5 6">
    <name type="scientific">Chengkuizengella marina</name>
    <dbReference type="NCBI Taxonomy" id="2507566"/>
    <lineage>
        <taxon>Bacteria</taxon>
        <taxon>Bacillati</taxon>
        <taxon>Bacillota</taxon>
        <taxon>Bacilli</taxon>
        <taxon>Bacillales</taxon>
        <taxon>Paenibacillaceae</taxon>
        <taxon>Chengkuizengella</taxon>
    </lineage>
</organism>
<dbReference type="RefSeq" id="WP_160644711.1">
    <property type="nucleotide sequence ID" value="NZ_SIJB01000009.1"/>
</dbReference>
<feature type="domain" description="Carboxyltransferase" evidence="4">
    <location>
        <begin position="5"/>
        <end position="224"/>
    </location>
</feature>
<dbReference type="SMART" id="SM00796">
    <property type="entry name" value="AHS1"/>
    <property type="match status" value="1"/>
</dbReference>